<evidence type="ECO:0000256" key="6">
    <source>
        <dbReference type="SAM" id="MobiDB-lite"/>
    </source>
</evidence>
<dbReference type="STRING" id="1073327.SAMN04488108_2100"/>
<feature type="compositionally biased region" description="Polar residues" evidence="6">
    <location>
        <begin position="511"/>
        <end position="522"/>
    </location>
</feature>
<dbReference type="GO" id="GO:0022857">
    <property type="term" value="F:transmembrane transporter activity"/>
    <property type="evidence" value="ECO:0007669"/>
    <property type="project" value="TreeGrafter"/>
</dbReference>
<accession>A0A1M7ZC90</accession>
<evidence type="ECO:0000256" key="7">
    <source>
        <dbReference type="SAM" id="Phobius"/>
    </source>
</evidence>
<evidence type="ECO:0000256" key="4">
    <source>
        <dbReference type="ARBA" id="ARBA00022989"/>
    </source>
</evidence>
<feature type="transmembrane region" description="Helical" evidence="7">
    <location>
        <begin position="731"/>
        <end position="749"/>
    </location>
</feature>
<keyword evidence="3 7" id="KW-0812">Transmembrane</keyword>
<feature type="transmembrane region" description="Helical" evidence="7">
    <location>
        <begin position="384"/>
        <end position="407"/>
    </location>
</feature>
<evidence type="ECO:0000313" key="11">
    <source>
        <dbReference type="Proteomes" id="UP000184609"/>
    </source>
</evidence>
<evidence type="ECO:0000256" key="1">
    <source>
        <dbReference type="ARBA" id="ARBA00004651"/>
    </source>
</evidence>
<dbReference type="GO" id="GO:0005886">
    <property type="term" value="C:plasma membrane"/>
    <property type="evidence" value="ECO:0007669"/>
    <property type="project" value="UniProtKB-SubCell"/>
</dbReference>
<dbReference type="InterPro" id="IPR003838">
    <property type="entry name" value="ABC3_permease_C"/>
</dbReference>
<feature type="domain" description="MacB-like periplasmic core" evidence="9">
    <location>
        <begin position="469"/>
        <end position="644"/>
    </location>
</feature>
<keyword evidence="4 7" id="KW-1133">Transmembrane helix</keyword>
<evidence type="ECO:0000259" key="9">
    <source>
        <dbReference type="Pfam" id="PF12704"/>
    </source>
</evidence>
<dbReference type="OrthoDB" id="5933722at2"/>
<feature type="transmembrane region" description="Helical" evidence="7">
    <location>
        <begin position="761"/>
        <end position="783"/>
    </location>
</feature>
<sequence length="802" mass="89289">MLKNYFKIAFRNLKKSISNTFINLFGLVLGISAAMLLATVIYFEWSYDRFQPAYESTYRIKTQDEYTDGLEFTPGIPAPFSLELMTHSELFDKVVPIVGDWEVQLTVERDGDSDKYLSDHIFFTTPDYLDLFSLEFISGNPSDLEKPDQAFLSEKMAETIFGSSQAALGETFQLLNGVELSIAGVYKDQPMNTNFGTDVFISFESLISHQEEFGYNFEEWGSTSSNFQVYVSPNQDMSLAQVEEGLLALSKKHFEGRGNSIRTHHLQALSDLHYNADLEPLSGPVARRATIKTLMLIGIFILIMASINYINLTTSRAIGKSREIGIHKVMGSSRSQLIKLSLTETFILVSSAAIISLAVVHFAIPFLSKVSNIPEEFNEIPGVVYGLLAVLVITVTVLSGMYPALVVSRFEPIRALKCKVQTAQLGNVSLRRALMLVQFAIAQVLMIATLVAIQQMNLIQNADLGFTKDEVYLVELESENPENPRNKSFKQELMRISGVKSVSLASDPPGSGNNSATNFSYDNSSEDVPYPVFLKLADHDYFENFDMNFLAGGGYAESDTARKAVINETLARDLTQGNPEDAVGKTIRMGRSDWLEITGVLKDFTPNSLREEVKPMMITTWKDRYYYATIKLEKGTTGATLAQIEDLYNNFYPTKIYSGRFYDEMIGEFYESEEKLAAVFKIFAGISLIVAGLGLYGLVSFLVSQRVKEIGIRKTLGASVSELTLMISKEFVVMVAISFLISIPIAYYMMQSWLETFAYKIPISIGLFLLVLIISVILTSLTVGSKAVQAALANPVKSIKSE</sequence>
<feature type="transmembrane region" description="Helical" evidence="7">
    <location>
        <begin position="340"/>
        <end position="364"/>
    </location>
</feature>
<feature type="region of interest" description="Disordered" evidence="6">
    <location>
        <begin position="503"/>
        <end position="522"/>
    </location>
</feature>
<dbReference type="Pfam" id="PF12704">
    <property type="entry name" value="MacB_PCD"/>
    <property type="match status" value="2"/>
</dbReference>
<dbReference type="AlphaFoldDB" id="A0A1M7ZC90"/>
<reference evidence="11" key="1">
    <citation type="submission" date="2016-12" db="EMBL/GenBank/DDBJ databases">
        <authorList>
            <person name="Varghese N."/>
            <person name="Submissions S."/>
        </authorList>
    </citation>
    <scope>NUCLEOTIDE SEQUENCE [LARGE SCALE GENOMIC DNA]</scope>
    <source>
        <strain evidence="11">DSM 25035</strain>
    </source>
</reference>
<name>A0A1M7ZC90_9BACT</name>
<dbReference type="EMBL" id="FRXN01000003">
    <property type="protein sequence ID" value="SHO62473.1"/>
    <property type="molecule type" value="Genomic_DNA"/>
</dbReference>
<dbReference type="Proteomes" id="UP000184609">
    <property type="component" value="Unassembled WGS sequence"/>
</dbReference>
<feature type="domain" description="ABC3 transporter permease C-terminal" evidence="8">
    <location>
        <begin position="296"/>
        <end position="412"/>
    </location>
</feature>
<feature type="transmembrane region" description="Helical" evidence="7">
    <location>
        <begin position="682"/>
        <end position="704"/>
    </location>
</feature>
<protein>
    <submittedName>
        <fullName evidence="10">MacB-like core domain-containing protein</fullName>
    </submittedName>
</protein>
<dbReference type="Pfam" id="PF02687">
    <property type="entry name" value="FtsX"/>
    <property type="match status" value="2"/>
</dbReference>
<keyword evidence="5 7" id="KW-0472">Membrane</keyword>
<evidence type="ECO:0000256" key="3">
    <source>
        <dbReference type="ARBA" id="ARBA00022692"/>
    </source>
</evidence>
<feature type="transmembrane region" description="Helical" evidence="7">
    <location>
        <begin position="294"/>
        <end position="312"/>
    </location>
</feature>
<proteinExistence type="predicted"/>
<dbReference type="InterPro" id="IPR050250">
    <property type="entry name" value="Macrolide_Exporter_MacB"/>
</dbReference>
<evidence type="ECO:0000256" key="5">
    <source>
        <dbReference type="ARBA" id="ARBA00023136"/>
    </source>
</evidence>
<evidence type="ECO:0000313" key="10">
    <source>
        <dbReference type="EMBL" id="SHO62473.1"/>
    </source>
</evidence>
<evidence type="ECO:0000259" key="8">
    <source>
        <dbReference type="Pfam" id="PF02687"/>
    </source>
</evidence>
<keyword evidence="2" id="KW-1003">Cell membrane</keyword>
<organism evidence="10 11">
    <name type="scientific">Algoriphagus zhangzhouensis</name>
    <dbReference type="NCBI Taxonomy" id="1073327"/>
    <lineage>
        <taxon>Bacteria</taxon>
        <taxon>Pseudomonadati</taxon>
        <taxon>Bacteroidota</taxon>
        <taxon>Cytophagia</taxon>
        <taxon>Cytophagales</taxon>
        <taxon>Cyclobacteriaceae</taxon>
        <taxon>Algoriphagus</taxon>
    </lineage>
</organism>
<dbReference type="InterPro" id="IPR025857">
    <property type="entry name" value="MacB_PCD"/>
</dbReference>
<dbReference type="PANTHER" id="PTHR30572:SF18">
    <property type="entry name" value="ABC-TYPE MACROLIDE FAMILY EXPORT SYSTEM PERMEASE COMPONENT 2"/>
    <property type="match status" value="1"/>
</dbReference>
<comment type="subcellular location">
    <subcellularLocation>
        <location evidence="1">Cell membrane</location>
        <topology evidence="1">Multi-pass membrane protein</topology>
    </subcellularLocation>
</comment>
<feature type="transmembrane region" description="Helical" evidence="7">
    <location>
        <begin position="21"/>
        <end position="43"/>
    </location>
</feature>
<feature type="domain" description="MacB-like periplasmic core" evidence="9">
    <location>
        <begin position="20"/>
        <end position="246"/>
    </location>
</feature>
<keyword evidence="11" id="KW-1185">Reference proteome</keyword>
<dbReference type="RefSeq" id="WP_073571767.1">
    <property type="nucleotide sequence ID" value="NZ_FRXN01000003.1"/>
</dbReference>
<feature type="domain" description="ABC3 transporter permease C-terminal" evidence="8">
    <location>
        <begin position="682"/>
        <end position="784"/>
    </location>
</feature>
<gene>
    <name evidence="10" type="ORF">SAMN04488108_2100</name>
</gene>
<dbReference type="PANTHER" id="PTHR30572">
    <property type="entry name" value="MEMBRANE COMPONENT OF TRANSPORTER-RELATED"/>
    <property type="match status" value="1"/>
</dbReference>
<evidence type="ECO:0000256" key="2">
    <source>
        <dbReference type="ARBA" id="ARBA00022475"/>
    </source>
</evidence>
<feature type="transmembrane region" description="Helical" evidence="7">
    <location>
        <begin position="433"/>
        <end position="453"/>
    </location>
</feature>